<reference evidence="8 9" key="1">
    <citation type="submission" date="2018-09" db="EMBL/GenBank/DDBJ databases">
        <title>Cohnella cavernae sp. nov., isolated from a karst cave.</title>
        <authorList>
            <person name="Zhu H."/>
        </authorList>
    </citation>
    <scope>NUCLEOTIDE SEQUENCE [LARGE SCALE GENOMIC DNA]</scope>
    <source>
        <strain evidence="8 9">K2E09-144</strain>
    </source>
</reference>
<evidence type="ECO:0000259" key="7">
    <source>
        <dbReference type="Pfam" id="PF02108"/>
    </source>
</evidence>
<evidence type="ECO:0000256" key="4">
    <source>
        <dbReference type="ARBA" id="ARBA00022795"/>
    </source>
</evidence>
<comment type="similarity">
    <text evidence="2">Belongs to the FliH family.</text>
</comment>
<organism evidence="8 9">
    <name type="scientific">Cohnella faecalis</name>
    <dbReference type="NCBI Taxonomy" id="2315694"/>
    <lineage>
        <taxon>Bacteria</taxon>
        <taxon>Bacillati</taxon>
        <taxon>Bacillota</taxon>
        <taxon>Bacilli</taxon>
        <taxon>Bacillales</taxon>
        <taxon>Paenibacillaceae</taxon>
        <taxon>Cohnella</taxon>
    </lineage>
</organism>
<keyword evidence="5" id="KW-0653">Protein transport</keyword>
<proteinExistence type="inferred from homology"/>
<dbReference type="GO" id="GO:0005829">
    <property type="term" value="C:cytosol"/>
    <property type="evidence" value="ECO:0007669"/>
    <property type="project" value="TreeGrafter"/>
</dbReference>
<accession>A0A398CW86</accession>
<keyword evidence="9" id="KW-1185">Reference proteome</keyword>
<dbReference type="PANTHER" id="PTHR34982">
    <property type="entry name" value="YOP PROTEINS TRANSLOCATION PROTEIN L"/>
    <property type="match status" value="1"/>
</dbReference>
<evidence type="ECO:0000256" key="5">
    <source>
        <dbReference type="ARBA" id="ARBA00022927"/>
    </source>
</evidence>
<evidence type="ECO:0000256" key="1">
    <source>
        <dbReference type="ARBA" id="ARBA00003041"/>
    </source>
</evidence>
<evidence type="ECO:0000313" key="9">
    <source>
        <dbReference type="Proteomes" id="UP000266340"/>
    </source>
</evidence>
<keyword evidence="6" id="KW-1006">Bacterial flagellum protein export</keyword>
<dbReference type="GO" id="GO:0044781">
    <property type="term" value="P:bacterial-type flagellum organization"/>
    <property type="evidence" value="ECO:0007669"/>
    <property type="project" value="UniProtKB-KW"/>
</dbReference>
<protein>
    <submittedName>
        <fullName evidence="8">Flagellar assembly protein FliH</fullName>
    </submittedName>
</protein>
<dbReference type="Proteomes" id="UP000266340">
    <property type="component" value="Unassembled WGS sequence"/>
</dbReference>
<dbReference type="RefSeq" id="WP_119149388.1">
    <property type="nucleotide sequence ID" value="NZ_JBHSOV010000024.1"/>
</dbReference>
<keyword evidence="4" id="KW-1005">Bacterial flagellum biogenesis</keyword>
<dbReference type="AlphaFoldDB" id="A0A398CW86"/>
<evidence type="ECO:0000256" key="3">
    <source>
        <dbReference type="ARBA" id="ARBA00022448"/>
    </source>
</evidence>
<comment type="caution">
    <text evidence="8">The sequence shown here is derived from an EMBL/GenBank/DDBJ whole genome shotgun (WGS) entry which is preliminary data.</text>
</comment>
<keyword evidence="8" id="KW-0966">Cell projection</keyword>
<evidence type="ECO:0000256" key="6">
    <source>
        <dbReference type="ARBA" id="ARBA00023225"/>
    </source>
</evidence>
<keyword evidence="3" id="KW-0813">Transport</keyword>
<sequence length="280" mass="31021">MSNLIKSGRVISLEDLKRLENARKFELPPQNISSNPDIGEGESSIDVETQSMRDRILQDAEQAARQIVEASQETARQLVADARSEADDWWRERRAEDSQVAEEARQSGYDQGYKEGIGQAERDLAKQWDARLNEANAIVRQAYITKDNTIAEAERFLVELSCAITEKIILAKVAEAPEMAVNMFARALARRKEQGVITLCVSPSQFGFVQAAKEELMLVIDSQAELQIVPDASIKDGGCIVRSAFGSIDARIDTQLDAIREELLRVAAQAREEESGDGAP</sequence>
<dbReference type="PANTHER" id="PTHR34982:SF1">
    <property type="entry name" value="FLAGELLAR ASSEMBLY PROTEIN FLIH"/>
    <property type="match status" value="1"/>
</dbReference>
<name>A0A398CW86_9BACL</name>
<keyword evidence="8" id="KW-0282">Flagellum</keyword>
<gene>
    <name evidence="8" type="ORF">D3H35_11375</name>
</gene>
<dbReference type="Pfam" id="PF02108">
    <property type="entry name" value="FliH"/>
    <property type="match status" value="1"/>
</dbReference>
<dbReference type="InterPro" id="IPR051472">
    <property type="entry name" value="T3SS_Stator/FliH"/>
</dbReference>
<dbReference type="EMBL" id="QXJM01000037">
    <property type="protein sequence ID" value="RIE03284.1"/>
    <property type="molecule type" value="Genomic_DNA"/>
</dbReference>
<keyword evidence="8" id="KW-0969">Cilium</keyword>
<dbReference type="InterPro" id="IPR018035">
    <property type="entry name" value="Flagellar_FliH/T3SS_HrpE"/>
</dbReference>
<dbReference type="GO" id="GO:0015031">
    <property type="term" value="P:protein transport"/>
    <property type="evidence" value="ECO:0007669"/>
    <property type="project" value="UniProtKB-KW"/>
</dbReference>
<evidence type="ECO:0000313" key="8">
    <source>
        <dbReference type="EMBL" id="RIE03284.1"/>
    </source>
</evidence>
<dbReference type="OrthoDB" id="19020at2"/>
<feature type="domain" description="Flagellar assembly protein FliH/Type III secretion system HrpE" evidence="7">
    <location>
        <begin position="151"/>
        <end position="258"/>
    </location>
</feature>
<comment type="function">
    <text evidence="1">Needed for flagellar regrowth and assembly.</text>
</comment>
<evidence type="ECO:0000256" key="2">
    <source>
        <dbReference type="ARBA" id="ARBA00006602"/>
    </source>
</evidence>